<evidence type="ECO:0000256" key="6">
    <source>
        <dbReference type="ARBA" id="ARBA00023065"/>
    </source>
</evidence>
<evidence type="ECO:0000256" key="8">
    <source>
        <dbReference type="ARBA" id="ARBA00023136"/>
    </source>
</evidence>
<dbReference type="InterPro" id="IPR003192">
    <property type="entry name" value="Porin_LamB"/>
</dbReference>
<dbReference type="InterPro" id="IPR036998">
    <property type="entry name" value="Porin_LamB_sf"/>
</dbReference>
<feature type="non-terminal residue" evidence="10">
    <location>
        <position position="1"/>
    </location>
</feature>
<evidence type="ECO:0000256" key="4">
    <source>
        <dbReference type="ARBA" id="ARBA00022452"/>
    </source>
</evidence>
<comment type="caution">
    <text evidence="10">The sequence shown here is derived from an EMBL/GenBank/DDBJ whole genome shotgun (WGS) entry which is preliminary data.</text>
</comment>
<keyword evidence="3" id="KW-0813">Transport</keyword>
<proteinExistence type="inferred from homology"/>
<keyword evidence="4" id="KW-1134">Transmembrane beta strand</keyword>
<dbReference type="GO" id="GO:0046930">
    <property type="term" value="C:pore complex"/>
    <property type="evidence" value="ECO:0007669"/>
    <property type="project" value="UniProtKB-KW"/>
</dbReference>
<dbReference type="PANTHER" id="PTHR38762">
    <property type="entry name" value="CRYPTIC OUTER MEMBRANE PORIN BGLH-RELATED"/>
    <property type="match status" value="1"/>
</dbReference>
<dbReference type="AlphaFoldDB" id="A0ABD5DD39"/>
<keyword evidence="9" id="KW-0998">Cell outer membrane</keyword>
<evidence type="ECO:0000256" key="1">
    <source>
        <dbReference type="ARBA" id="ARBA00004571"/>
    </source>
</evidence>
<dbReference type="SUPFAM" id="SSF56935">
    <property type="entry name" value="Porins"/>
    <property type="match status" value="1"/>
</dbReference>
<feature type="non-terminal residue" evidence="10">
    <location>
        <position position="135"/>
    </location>
</feature>
<reference evidence="10" key="1">
    <citation type="submission" date="2019-07" db="EMBL/GenBank/DDBJ databases">
        <title>Biological characteristics of mucoid Acinetobacter baumannii from a general hospital in China.</title>
        <authorList>
            <person name="Hua X."/>
            <person name="Yu Y."/>
        </authorList>
    </citation>
    <scope>NUCLEOTIDE SEQUENCE [LARGE SCALE GENOMIC DNA]</scope>
    <source>
        <strain evidence="10">N41</strain>
    </source>
</reference>
<dbReference type="GO" id="GO:0015288">
    <property type="term" value="F:porin activity"/>
    <property type="evidence" value="ECO:0007669"/>
    <property type="project" value="UniProtKB-KW"/>
</dbReference>
<comment type="subcellular location">
    <subcellularLocation>
        <location evidence="1">Cell outer membrane</location>
        <topology evidence="1">Multi-pass membrane protein</topology>
    </subcellularLocation>
</comment>
<keyword evidence="8" id="KW-0472">Membrane</keyword>
<dbReference type="GO" id="GO:0006811">
    <property type="term" value="P:monoatomic ion transport"/>
    <property type="evidence" value="ECO:0007669"/>
    <property type="project" value="UniProtKB-KW"/>
</dbReference>
<accession>A0ABD5DD39</accession>
<gene>
    <name evidence="10" type="ORF">FPK87_21325</name>
</gene>
<evidence type="ECO:0000256" key="5">
    <source>
        <dbReference type="ARBA" id="ARBA00022692"/>
    </source>
</evidence>
<dbReference type="PANTHER" id="PTHR38762:SF1">
    <property type="entry name" value="CRYPTIC OUTER MEMBRANE PORIN BGLH-RELATED"/>
    <property type="match status" value="1"/>
</dbReference>
<dbReference type="EMBL" id="VMBB01000248">
    <property type="protein sequence ID" value="MDR8262967.1"/>
    <property type="molecule type" value="Genomic_DNA"/>
</dbReference>
<keyword evidence="6" id="KW-0406">Ion transport</keyword>
<evidence type="ECO:0000256" key="7">
    <source>
        <dbReference type="ARBA" id="ARBA00023114"/>
    </source>
</evidence>
<comment type="similarity">
    <text evidence="2">Belongs to the porin LamB (TC 1.B.3) family.</text>
</comment>
<dbReference type="Pfam" id="PF02264">
    <property type="entry name" value="LamB"/>
    <property type="match status" value="1"/>
</dbReference>
<protein>
    <submittedName>
        <fullName evidence="10">Carbohydrate porin</fullName>
    </submittedName>
</protein>
<keyword evidence="5" id="KW-0812">Transmembrane</keyword>
<evidence type="ECO:0000256" key="3">
    <source>
        <dbReference type="ARBA" id="ARBA00022448"/>
    </source>
</evidence>
<sequence>GYYPWKDTWMAGTSLTQKFANGGFNEFSFLLANNSIASSFSRYAGSSPYTTFNGRYYGDHTNGTAVRLTSQGETYLRDDVIMANAIVYSFGNDVYSYETGAHSDFESIRTVLRPAYIWDKYNQTGVELGYFKQQN</sequence>
<dbReference type="GO" id="GO:0009279">
    <property type="term" value="C:cell outer membrane"/>
    <property type="evidence" value="ECO:0007669"/>
    <property type="project" value="UniProtKB-SubCell"/>
</dbReference>
<dbReference type="InterPro" id="IPR050286">
    <property type="entry name" value="G_neg_Bact_CarbUptk_Porin"/>
</dbReference>
<name>A0ABD5DD39_ACIBA</name>
<evidence type="ECO:0000256" key="2">
    <source>
        <dbReference type="ARBA" id="ARBA00007055"/>
    </source>
</evidence>
<evidence type="ECO:0000313" key="10">
    <source>
        <dbReference type="EMBL" id="MDR8262967.1"/>
    </source>
</evidence>
<evidence type="ECO:0000256" key="9">
    <source>
        <dbReference type="ARBA" id="ARBA00023237"/>
    </source>
</evidence>
<organism evidence="10">
    <name type="scientific">Acinetobacter baumannii</name>
    <dbReference type="NCBI Taxonomy" id="470"/>
    <lineage>
        <taxon>Bacteria</taxon>
        <taxon>Pseudomonadati</taxon>
        <taxon>Pseudomonadota</taxon>
        <taxon>Gammaproteobacteria</taxon>
        <taxon>Moraxellales</taxon>
        <taxon>Moraxellaceae</taxon>
        <taxon>Acinetobacter</taxon>
        <taxon>Acinetobacter calcoaceticus/baumannii complex</taxon>
    </lineage>
</organism>
<dbReference type="Gene3D" id="2.40.170.10">
    <property type="entry name" value="Porin, LamB type"/>
    <property type="match status" value="1"/>
</dbReference>
<keyword evidence="7" id="KW-0626">Porin</keyword>